<gene>
    <name evidence="8" type="ORF">NECAME_17649</name>
</gene>
<dbReference type="InterPro" id="IPR000669">
    <property type="entry name" value="Mannitol_DH"/>
</dbReference>
<dbReference type="Gene3D" id="3.40.50.720">
    <property type="entry name" value="NAD(P)-binding Rossmann-like Domain"/>
    <property type="match status" value="1"/>
</dbReference>
<dbReference type="InterPro" id="IPR023027">
    <property type="entry name" value="Mannitol_DH_CS"/>
</dbReference>
<dbReference type="Pfam" id="PF08125">
    <property type="entry name" value="Mannitol_dh_C"/>
    <property type="match status" value="1"/>
</dbReference>
<evidence type="ECO:0000256" key="4">
    <source>
        <dbReference type="ARBA" id="ARBA00038970"/>
    </source>
</evidence>
<dbReference type="InterPro" id="IPR036291">
    <property type="entry name" value="NAD(P)-bd_dom_sf"/>
</dbReference>
<dbReference type="SFLD" id="SFLDG01129">
    <property type="entry name" value="C1.5:_HAD__Beta-PGM__Phosphata"/>
    <property type="match status" value="1"/>
</dbReference>
<keyword evidence="2" id="KW-0560">Oxidoreductase</keyword>
<comment type="similarity">
    <text evidence="1">Belongs to the mannitol dehydrogenase family.</text>
</comment>
<feature type="domain" description="Mannitol dehydrogenase C-terminal" evidence="7">
    <location>
        <begin position="514"/>
        <end position="695"/>
    </location>
</feature>
<dbReference type="GO" id="GO:0016787">
    <property type="term" value="F:hydrolase activity"/>
    <property type="evidence" value="ECO:0007669"/>
    <property type="project" value="UniProtKB-KW"/>
</dbReference>
<reference evidence="9" key="1">
    <citation type="journal article" date="2014" name="Nat. Genet.">
        <title>Genome of the human hookworm Necator americanus.</title>
        <authorList>
            <person name="Tang Y.T."/>
            <person name="Gao X."/>
            <person name="Rosa B.A."/>
            <person name="Abubucker S."/>
            <person name="Hallsworth-Pepin K."/>
            <person name="Martin J."/>
            <person name="Tyagi R."/>
            <person name="Heizer E."/>
            <person name="Zhang X."/>
            <person name="Bhonagiri-Palsikar V."/>
            <person name="Minx P."/>
            <person name="Warren W.C."/>
            <person name="Wang Q."/>
            <person name="Zhan B."/>
            <person name="Hotez P.J."/>
            <person name="Sternberg P.W."/>
            <person name="Dougall A."/>
            <person name="Gaze S.T."/>
            <person name="Mulvenna J."/>
            <person name="Sotillo J."/>
            <person name="Ranganathan S."/>
            <person name="Rabelo E.M."/>
            <person name="Wilson R.K."/>
            <person name="Felgner P.L."/>
            <person name="Bethony J."/>
            <person name="Hawdon J.M."/>
            <person name="Gasser R.B."/>
            <person name="Loukas A."/>
            <person name="Mitreva M."/>
        </authorList>
    </citation>
    <scope>NUCLEOTIDE SEQUENCE [LARGE SCALE GENOMIC DNA]</scope>
</reference>
<proteinExistence type="inferred from homology"/>
<evidence type="ECO:0000313" key="9">
    <source>
        <dbReference type="Proteomes" id="UP000053676"/>
    </source>
</evidence>
<dbReference type="NCBIfam" id="TIGR01509">
    <property type="entry name" value="HAD-SF-IA-v3"/>
    <property type="match status" value="1"/>
</dbReference>
<evidence type="ECO:0000259" key="6">
    <source>
        <dbReference type="Pfam" id="PF01232"/>
    </source>
</evidence>
<dbReference type="GO" id="GO:0050086">
    <property type="term" value="F:mannitol 2-dehydrogenase activity"/>
    <property type="evidence" value="ECO:0007669"/>
    <property type="project" value="UniProtKB-EC"/>
</dbReference>
<dbReference type="OrthoDB" id="418169at2759"/>
<dbReference type="GO" id="GO:0019594">
    <property type="term" value="P:mannitol metabolic process"/>
    <property type="evidence" value="ECO:0007669"/>
    <property type="project" value="InterPro"/>
</dbReference>
<dbReference type="Pfam" id="PF00702">
    <property type="entry name" value="Hydrolase"/>
    <property type="match status" value="1"/>
</dbReference>
<keyword evidence="8" id="KW-0378">Hydrolase</keyword>
<dbReference type="InterPro" id="IPR023198">
    <property type="entry name" value="PGP-like_dom2"/>
</dbReference>
<dbReference type="PANTHER" id="PTHR43362">
    <property type="entry name" value="MANNITOL DEHYDROGENASE DSF1-RELATED"/>
    <property type="match status" value="1"/>
</dbReference>
<dbReference type="Gene3D" id="1.10.150.240">
    <property type="entry name" value="Putative phosphatase, domain 2"/>
    <property type="match status" value="1"/>
</dbReference>
<dbReference type="InterPro" id="IPR050988">
    <property type="entry name" value="Mannitol_DH/Oxidoreductase"/>
</dbReference>
<dbReference type="EMBL" id="KI658399">
    <property type="protein sequence ID" value="ETN82745.1"/>
    <property type="molecule type" value="Genomic_DNA"/>
</dbReference>
<name>W2TKX4_NECAM</name>
<dbReference type="STRING" id="51031.W2TKX4"/>
<dbReference type="SUPFAM" id="SSF51735">
    <property type="entry name" value="NAD(P)-binding Rossmann-fold domains"/>
    <property type="match status" value="1"/>
</dbReference>
<evidence type="ECO:0000256" key="5">
    <source>
        <dbReference type="ARBA" id="ARBA00047733"/>
    </source>
</evidence>
<dbReference type="Gene3D" id="1.10.1040.10">
    <property type="entry name" value="N-(1-d-carboxylethyl)-l-norvaline Dehydrogenase, domain 2"/>
    <property type="match status" value="1"/>
</dbReference>
<dbReference type="InterPro" id="IPR006439">
    <property type="entry name" value="HAD-SF_hydro_IA"/>
</dbReference>
<keyword evidence="3" id="KW-0520">NAD</keyword>
<comment type="catalytic activity">
    <reaction evidence="5">
        <text>D-mannitol + NAD(+) = D-fructose + NADH + H(+)</text>
        <dbReference type="Rhea" id="RHEA:12084"/>
        <dbReference type="ChEBI" id="CHEBI:15378"/>
        <dbReference type="ChEBI" id="CHEBI:16899"/>
        <dbReference type="ChEBI" id="CHEBI:37721"/>
        <dbReference type="ChEBI" id="CHEBI:57540"/>
        <dbReference type="ChEBI" id="CHEBI:57945"/>
        <dbReference type="EC" id="1.1.1.67"/>
    </reaction>
</comment>
<dbReference type="InterPro" id="IPR008927">
    <property type="entry name" value="6-PGluconate_DH-like_C_sf"/>
</dbReference>
<dbReference type="AlphaFoldDB" id="W2TKX4"/>
<dbReference type="InterPro" id="IPR013118">
    <property type="entry name" value="Mannitol_DH_C"/>
</dbReference>
<dbReference type="PRINTS" id="PR00084">
    <property type="entry name" value="MTLDHDRGNASE"/>
</dbReference>
<keyword evidence="9" id="KW-1185">Reference proteome</keyword>
<dbReference type="InterPro" id="IPR036412">
    <property type="entry name" value="HAD-like_sf"/>
</dbReference>
<dbReference type="Gene3D" id="3.40.50.1000">
    <property type="entry name" value="HAD superfamily/HAD-like"/>
    <property type="match status" value="1"/>
</dbReference>
<dbReference type="InterPro" id="IPR013328">
    <property type="entry name" value="6PGD_dom2"/>
</dbReference>
<dbReference type="PANTHER" id="PTHR43362:SF1">
    <property type="entry name" value="MANNITOL DEHYDROGENASE 2-RELATED"/>
    <property type="match status" value="1"/>
</dbReference>
<accession>W2TKX4</accession>
<dbReference type="Proteomes" id="UP000053676">
    <property type="component" value="Unassembled WGS sequence"/>
</dbReference>
<evidence type="ECO:0000256" key="1">
    <source>
        <dbReference type="ARBA" id="ARBA00006541"/>
    </source>
</evidence>
<feature type="domain" description="Mannitol dehydrogenase N-terminal" evidence="6">
    <location>
        <begin position="256"/>
        <end position="505"/>
    </location>
</feature>
<dbReference type="KEGG" id="nai:NECAME_17649"/>
<evidence type="ECO:0000313" key="8">
    <source>
        <dbReference type="EMBL" id="ETN82745.1"/>
    </source>
</evidence>
<dbReference type="SFLD" id="SFLDS00003">
    <property type="entry name" value="Haloacid_Dehalogenase"/>
    <property type="match status" value="1"/>
</dbReference>
<dbReference type="SUPFAM" id="SSF56784">
    <property type="entry name" value="HAD-like"/>
    <property type="match status" value="1"/>
</dbReference>
<dbReference type="InterPro" id="IPR013131">
    <property type="entry name" value="Mannitol_DH_N"/>
</dbReference>
<dbReference type="Pfam" id="PF01232">
    <property type="entry name" value="Mannitol_dh"/>
    <property type="match status" value="1"/>
</dbReference>
<evidence type="ECO:0000256" key="3">
    <source>
        <dbReference type="ARBA" id="ARBA00023027"/>
    </source>
</evidence>
<dbReference type="PROSITE" id="PS00974">
    <property type="entry name" value="MANNITOL_DHGENASE"/>
    <property type="match status" value="1"/>
</dbReference>
<dbReference type="EC" id="1.1.1.67" evidence="4"/>
<dbReference type="SUPFAM" id="SSF48179">
    <property type="entry name" value="6-phosphogluconate dehydrogenase C-terminal domain-like"/>
    <property type="match status" value="1"/>
</dbReference>
<sequence>MICDCDGVLIDSEAIAEHIIADRLKALWPRSDVSDTLRPLLGMRTQPLLERVAAELSCPIDADAIASIDAAVRMGAVQAPMIEGVNDALGAIALRKACASNSNADYVYSALTRTGLIGHFGERVFTADKVPNPKPAPDVYLAAARNLGVAPKHCVVVEDSVTGTRAAVAAGMTVLGFAGAKHIPGDQVHKLLAAVHCTEAQCKHKPGLRMTHATNQDTTASGAAQDAALPLSSITLDLLDAHITAPGYDRAALTAGIAHIGVGNFHRAHQARYIDCCLRLPGTAQWGICGIGLGNGASARAKADALRIQDGLYSLTEIGPDGREDVRIIGALVDYLHAPSDPDAVLTKLADPAIRIVSLTITEGGYNFDEASGEFRFDEPDIAHDLAGERPRTAFGFIVEALRRRRDAGIKAFTVMSCDNLRQNGDTARRAVLTFAAARDPELANWIERHVAFPNSMVDRIAPQVTPYMHARAHALTGDAAPVVAETFTQWVIEDHFSDGRPPLENVGVELCDDVWEWEAMKGRMLNASHMLLAYPALLLGHRLVHDGMADPDIAALLRVFMEQDVNPILPWPPGVNGLDYIDSTIERFSNAALADQLLRVAHDGASKIPVFHSKTISKLERDGRDISREALLLVCFQQYLRGVDDFGDTFAVDEKKLGPGDWNLLASGDPLAVLLMSPFVSLRLDQCGPFVEKFMQFHESVSSRETRKALRDAIRTAG</sequence>
<protein>
    <recommendedName>
        <fullName evidence="4">mannitol 2-dehydrogenase</fullName>
        <ecNumber evidence="4">1.1.1.67</ecNumber>
    </recommendedName>
</protein>
<dbReference type="InterPro" id="IPR023214">
    <property type="entry name" value="HAD_sf"/>
</dbReference>
<organism evidence="8 9">
    <name type="scientific">Necator americanus</name>
    <name type="common">Human hookworm</name>
    <dbReference type="NCBI Taxonomy" id="51031"/>
    <lineage>
        <taxon>Eukaryota</taxon>
        <taxon>Metazoa</taxon>
        <taxon>Ecdysozoa</taxon>
        <taxon>Nematoda</taxon>
        <taxon>Chromadorea</taxon>
        <taxon>Rhabditida</taxon>
        <taxon>Rhabditina</taxon>
        <taxon>Rhabditomorpha</taxon>
        <taxon>Strongyloidea</taxon>
        <taxon>Ancylostomatidae</taxon>
        <taxon>Bunostominae</taxon>
        <taxon>Necator</taxon>
    </lineage>
</organism>
<evidence type="ECO:0000259" key="7">
    <source>
        <dbReference type="Pfam" id="PF08125"/>
    </source>
</evidence>
<evidence type="ECO:0000256" key="2">
    <source>
        <dbReference type="ARBA" id="ARBA00023002"/>
    </source>
</evidence>